<proteinExistence type="predicted"/>
<reference evidence="2" key="2">
    <citation type="journal article" date="2015" name="Fish Shellfish Immunol.">
        <title>Early steps in the European eel (Anguilla anguilla)-Vibrio vulnificus interaction in the gills: Role of the RtxA13 toxin.</title>
        <authorList>
            <person name="Callol A."/>
            <person name="Pajuelo D."/>
            <person name="Ebbesson L."/>
            <person name="Teles M."/>
            <person name="MacKenzie S."/>
            <person name="Amaro C."/>
        </authorList>
    </citation>
    <scope>NUCLEOTIDE SEQUENCE</scope>
</reference>
<sequence>MLAMEKSHFLPLRRRTKKTSR</sequence>
<dbReference type="AlphaFoldDB" id="A0A0E9SD63"/>
<feature type="compositionally biased region" description="Basic residues" evidence="1">
    <location>
        <begin position="11"/>
        <end position="21"/>
    </location>
</feature>
<name>A0A0E9SD63_ANGAN</name>
<protein>
    <submittedName>
        <fullName evidence="2">Uncharacterized protein</fullName>
    </submittedName>
</protein>
<dbReference type="EMBL" id="GBXM01069390">
    <property type="protein sequence ID" value="JAH39187.1"/>
    <property type="molecule type" value="Transcribed_RNA"/>
</dbReference>
<organism evidence="2">
    <name type="scientific">Anguilla anguilla</name>
    <name type="common">European freshwater eel</name>
    <name type="synonym">Muraena anguilla</name>
    <dbReference type="NCBI Taxonomy" id="7936"/>
    <lineage>
        <taxon>Eukaryota</taxon>
        <taxon>Metazoa</taxon>
        <taxon>Chordata</taxon>
        <taxon>Craniata</taxon>
        <taxon>Vertebrata</taxon>
        <taxon>Euteleostomi</taxon>
        <taxon>Actinopterygii</taxon>
        <taxon>Neopterygii</taxon>
        <taxon>Teleostei</taxon>
        <taxon>Anguilliformes</taxon>
        <taxon>Anguillidae</taxon>
        <taxon>Anguilla</taxon>
    </lineage>
</organism>
<feature type="region of interest" description="Disordered" evidence="1">
    <location>
        <begin position="1"/>
        <end position="21"/>
    </location>
</feature>
<accession>A0A0E9SD63</accession>
<evidence type="ECO:0000313" key="2">
    <source>
        <dbReference type="EMBL" id="JAH39187.1"/>
    </source>
</evidence>
<evidence type="ECO:0000256" key="1">
    <source>
        <dbReference type="SAM" id="MobiDB-lite"/>
    </source>
</evidence>
<reference evidence="2" key="1">
    <citation type="submission" date="2014-11" db="EMBL/GenBank/DDBJ databases">
        <authorList>
            <person name="Amaro Gonzalez C."/>
        </authorList>
    </citation>
    <scope>NUCLEOTIDE SEQUENCE</scope>
</reference>